<evidence type="ECO:0000313" key="2">
    <source>
        <dbReference type="EMBL" id="QPG77377.1"/>
    </source>
</evidence>
<dbReference type="InterPro" id="IPR029016">
    <property type="entry name" value="GAF-like_dom_sf"/>
</dbReference>
<dbReference type="AlphaFoldDB" id="A0A875RYM1"/>
<dbReference type="PANTHER" id="PTHR43102">
    <property type="entry name" value="SLR1143 PROTEIN"/>
    <property type="match status" value="1"/>
</dbReference>
<dbReference type="OrthoDB" id="303614at2759"/>
<evidence type="ECO:0000313" key="3">
    <source>
        <dbReference type="Proteomes" id="UP000662931"/>
    </source>
</evidence>
<accession>A0A875RYM1</accession>
<organism evidence="2 3">
    <name type="scientific">Eeniella nana</name>
    <name type="common">Yeast</name>
    <name type="synonym">Brettanomyces nanus</name>
    <dbReference type="NCBI Taxonomy" id="13502"/>
    <lineage>
        <taxon>Eukaryota</taxon>
        <taxon>Fungi</taxon>
        <taxon>Dikarya</taxon>
        <taxon>Ascomycota</taxon>
        <taxon>Saccharomycotina</taxon>
        <taxon>Pichiomycetes</taxon>
        <taxon>Pichiales</taxon>
        <taxon>Pichiaceae</taxon>
        <taxon>Brettanomyces</taxon>
    </lineage>
</organism>
<name>A0A875RYM1_EENNA</name>
<gene>
    <name evidence="2" type="ORF">FOA43_004790</name>
</gene>
<proteinExistence type="predicted"/>
<reference evidence="2" key="1">
    <citation type="submission" date="2020-10" db="EMBL/GenBank/DDBJ databases">
        <authorList>
            <person name="Roach M.J.R."/>
        </authorList>
    </citation>
    <scope>NUCLEOTIDE SEQUENCE</scope>
    <source>
        <strain evidence="2">CBS 1945</strain>
    </source>
</reference>
<dbReference type="RefSeq" id="XP_038780942.1">
    <property type="nucleotide sequence ID" value="XM_038925014.1"/>
</dbReference>
<evidence type="ECO:0008006" key="4">
    <source>
        <dbReference type="Google" id="ProtNLM"/>
    </source>
</evidence>
<feature type="compositionally biased region" description="Low complexity" evidence="1">
    <location>
        <begin position="186"/>
        <end position="196"/>
    </location>
</feature>
<protein>
    <recommendedName>
        <fullName evidence="4">GAF domain-containing protein</fullName>
    </recommendedName>
</protein>
<dbReference type="PANTHER" id="PTHR43102:SF2">
    <property type="entry name" value="GAF DOMAIN-CONTAINING PROTEIN"/>
    <property type="match status" value="1"/>
</dbReference>
<dbReference type="EMBL" id="CP064815">
    <property type="protein sequence ID" value="QPG77377.1"/>
    <property type="molecule type" value="Genomic_DNA"/>
</dbReference>
<feature type="compositionally biased region" description="Polar residues" evidence="1">
    <location>
        <begin position="176"/>
        <end position="185"/>
    </location>
</feature>
<feature type="region of interest" description="Disordered" evidence="1">
    <location>
        <begin position="167"/>
        <end position="196"/>
    </location>
</feature>
<dbReference type="KEGG" id="bnn:FOA43_004790"/>
<dbReference type="Gene3D" id="3.30.450.40">
    <property type="match status" value="1"/>
</dbReference>
<keyword evidence="3" id="KW-1185">Reference proteome</keyword>
<sequence length="439" mass="49920">MSAPESYNEAKRLRAVDIHSNLPHWGNSGKFNFLIKKMLNLFGTNGASISLINARYQVVKYQQGLGFAKCARQISLDAHAILSSQFFALNDASKDWRTNSNPLVKGLPYIKYFVAVPLITRQNEAIGALSIFDSFARDNVNENTILILKQMANEVMQYLEEDMTSIPGISKKGQSRENPSQVGSASTNPNCSISSTPSSVSLLEKFGRATSRDPTSSIIFERDGSGSSYQNHTLLRFSRFYHPYDDLIDLSVWKQMLGCKNFRVASNLLARILIDRLGFHCVYFMQMQASRPARIKGVRLPKEREVLLRDFKHNNKVEICGDDSIRFQLLGIQGVVEGIDSNWEKEFHLRAFGVKHGVIYHTSESKATFRSGVCIPFYRIPEKLVRRSQRRTVDVTDLYLRHGGYLISCFNTNNREITEEEIGYIYGCASILRRMYLMM</sequence>
<dbReference type="GeneID" id="62198190"/>
<evidence type="ECO:0000256" key="1">
    <source>
        <dbReference type="SAM" id="MobiDB-lite"/>
    </source>
</evidence>
<dbReference type="Proteomes" id="UP000662931">
    <property type="component" value="Chromosome 4"/>
</dbReference>
<dbReference type="SUPFAM" id="SSF55781">
    <property type="entry name" value="GAF domain-like"/>
    <property type="match status" value="1"/>
</dbReference>